<dbReference type="PATRIC" id="fig|1454001.3.peg.3477"/>
<dbReference type="CDD" id="cd09117">
    <property type="entry name" value="PLDc_Bfil_DEXD_like"/>
    <property type="match status" value="1"/>
</dbReference>
<dbReference type="STRING" id="1454001.AW08_03439"/>
<proteinExistence type="predicted"/>
<reference evidence="1" key="1">
    <citation type="submission" date="2014-02" db="EMBL/GenBank/DDBJ databases">
        <title>Expanding our view of genomic diversity in Candidatus Accumulibacter clades.</title>
        <authorList>
            <person name="Skennerton C.T."/>
            <person name="Barr J.J."/>
            <person name="Slater F.R."/>
            <person name="Bond P.L."/>
            <person name="Tyson G.W."/>
        </authorList>
    </citation>
    <scope>NUCLEOTIDE SEQUENCE [LARGE SCALE GENOMIC DNA]</scope>
</reference>
<evidence type="ECO:0000313" key="1">
    <source>
        <dbReference type="EMBL" id="EXI65167.1"/>
    </source>
</evidence>
<organism evidence="1 2">
    <name type="scientific">Candidatus Accumulibacter adjunctus</name>
    <dbReference type="NCBI Taxonomy" id="1454001"/>
    <lineage>
        <taxon>Bacteria</taxon>
        <taxon>Pseudomonadati</taxon>
        <taxon>Pseudomonadota</taxon>
        <taxon>Betaproteobacteria</taxon>
        <taxon>Candidatus Accumulibacter</taxon>
    </lineage>
</organism>
<dbReference type="Proteomes" id="UP000020218">
    <property type="component" value="Unassembled WGS sequence"/>
</dbReference>
<protein>
    <recommendedName>
        <fullName evidence="3">Phospholipase D-like domain-containing protein</fullName>
    </recommendedName>
</protein>
<comment type="caution">
    <text evidence="1">The sequence shown here is derived from an EMBL/GenBank/DDBJ whole genome shotgun (WGS) entry which is preliminary data.</text>
</comment>
<accession>A0A011NKN4</accession>
<name>A0A011NKN4_9PROT</name>
<evidence type="ECO:0008006" key="3">
    <source>
        <dbReference type="Google" id="ProtNLM"/>
    </source>
</evidence>
<dbReference type="Gene3D" id="3.30.870.10">
    <property type="entry name" value="Endonuclease Chain A"/>
    <property type="match status" value="1"/>
</dbReference>
<dbReference type="AlphaFoldDB" id="A0A011NKN4"/>
<dbReference type="EMBL" id="JFAX01000027">
    <property type="protein sequence ID" value="EXI65167.1"/>
    <property type="molecule type" value="Genomic_DNA"/>
</dbReference>
<sequence length="297" mass="32719">MFLASSRDIQENIVRLMARHGVDEPIAIAVAFWGKGAEALLPADRRFRLICNLSMGGTNPAVIETLLARPGIDVRHLPDLHAKVVLTASGAVVSSANFSANGLGLDGGAGWQEAGMLIPADDPEFVKAYGWFEQLWRMAQPITETTLAEAAKQWHSEEHRLTMDSVAALEASSAPDELEEEMLFAAGPMKKDHKLREAAGWVAQAYNTMLGRPLEPSDYFIPRYAAYVIWTMAGKSMWTAIEDKPIFSTPADVLDRAKATGKDNPRLTTELVDWIARMDAAPPAVRYWAQQSMERNP</sequence>
<gene>
    <name evidence="1" type="ORF">AW08_03439</name>
</gene>
<keyword evidence="2" id="KW-1185">Reference proteome</keyword>
<evidence type="ECO:0000313" key="2">
    <source>
        <dbReference type="Proteomes" id="UP000020218"/>
    </source>
</evidence>